<gene>
    <name evidence="12" type="ORF">DEA37_0003239</name>
</gene>
<proteinExistence type="predicted"/>
<dbReference type="AlphaFoldDB" id="A0A5J4NTA1"/>
<evidence type="ECO:0000256" key="10">
    <source>
        <dbReference type="SAM" id="Phobius"/>
    </source>
</evidence>
<dbReference type="InterPro" id="IPR000276">
    <property type="entry name" value="GPCR_Rhodpsn"/>
</dbReference>
<sequence>MSQAERTRERLENCRERKAARTLAIITGCFILCWLPFFVRALIAPFCMPYCESPPVVRSFLLWLGYLNSSLNPILYTVFSPEFRVAFKKIVCGRLNVRKR</sequence>
<name>A0A5J4NTA1_9TREM</name>
<keyword evidence="8 12" id="KW-0675">Receptor</keyword>
<feature type="domain" description="G-protein coupled receptors family 1 profile" evidence="11">
    <location>
        <begin position="1"/>
        <end position="76"/>
    </location>
</feature>
<dbReference type="PRINTS" id="PR00237">
    <property type="entry name" value="GPCRRHODOPSN"/>
</dbReference>
<dbReference type="EMBL" id="QNGE01000979">
    <property type="protein sequence ID" value="KAA3678741.1"/>
    <property type="molecule type" value="Genomic_DNA"/>
</dbReference>
<keyword evidence="6 10" id="KW-0472">Membrane</keyword>
<evidence type="ECO:0000256" key="6">
    <source>
        <dbReference type="ARBA" id="ARBA00023136"/>
    </source>
</evidence>
<evidence type="ECO:0000256" key="8">
    <source>
        <dbReference type="ARBA" id="ARBA00023170"/>
    </source>
</evidence>
<protein>
    <submittedName>
        <fullName evidence="12">5-hydroxytryptamine receptor 1</fullName>
    </submittedName>
</protein>
<feature type="transmembrane region" description="Helical" evidence="10">
    <location>
        <begin position="20"/>
        <end position="39"/>
    </location>
</feature>
<comment type="subcellular location">
    <subcellularLocation>
        <location evidence="1">Cell membrane</location>
        <topology evidence="1">Multi-pass membrane protein</topology>
    </subcellularLocation>
</comment>
<dbReference type="Proteomes" id="UP000324629">
    <property type="component" value="Unassembled WGS sequence"/>
</dbReference>
<evidence type="ECO:0000313" key="13">
    <source>
        <dbReference type="Proteomes" id="UP000324629"/>
    </source>
</evidence>
<dbReference type="GO" id="GO:0071880">
    <property type="term" value="P:adenylate cyclase-activating adrenergic receptor signaling pathway"/>
    <property type="evidence" value="ECO:0007669"/>
    <property type="project" value="TreeGrafter"/>
</dbReference>
<keyword evidence="2" id="KW-1003">Cell membrane</keyword>
<comment type="caution">
    <text evidence="12">The sequence shown here is derived from an EMBL/GenBank/DDBJ whole genome shotgun (WGS) entry which is preliminary data.</text>
</comment>
<reference evidence="12 13" key="1">
    <citation type="journal article" date="2019" name="Gigascience">
        <title>Whole-genome sequence of the oriental lung fluke Paragonimus westermani.</title>
        <authorList>
            <person name="Oey H."/>
            <person name="Zakrzewski M."/>
            <person name="Narain K."/>
            <person name="Devi K.R."/>
            <person name="Agatsuma T."/>
            <person name="Nawaratna S."/>
            <person name="Gobert G.N."/>
            <person name="Jones M.K."/>
            <person name="Ragan M.A."/>
            <person name="McManus D.P."/>
            <person name="Krause L."/>
        </authorList>
    </citation>
    <scope>NUCLEOTIDE SEQUENCE [LARGE SCALE GENOMIC DNA]</scope>
    <source>
        <strain evidence="12 13">IND2009</strain>
    </source>
</reference>
<dbReference type="PANTHER" id="PTHR24248:SF199">
    <property type="entry name" value="IP13425P-RELATED"/>
    <property type="match status" value="1"/>
</dbReference>
<evidence type="ECO:0000256" key="5">
    <source>
        <dbReference type="ARBA" id="ARBA00023040"/>
    </source>
</evidence>
<keyword evidence="7" id="KW-1015">Disulfide bond</keyword>
<dbReference type="GO" id="GO:0004993">
    <property type="term" value="F:G protein-coupled serotonin receptor activity"/>
    <property type="evidence" value="ECO:0007669"/>
    <property type="project" value="UniProtKB-ARBA"/>
</dbReference>
<keyword evidence="13" id="KW-1185">Reference proteome</keyword>
<keyword evidence="4 10" id="KW-1133">Transmembrane helix</keyword>
<evidence type="ECO:0000256" key="7">
    <source>
        <dbReference type="ARBA" id="ARBA00023157"/>
    </source>
</evidence>
<keyword evidence="9" id="KW-0807">Transducer</keyword>
<keyword evidence="3 10" id="KW-0812">Transmembrane</keyword>
<evidence type="ECO:0000256" key="4">
    <source>
        <dbReference type="ARBA" id="ARBA00022989"/>
    </source>
</evidence>
<dbReference type="Pfam" id="PF00001">
    <property type="entry name" value="7tm_1"/>
    <property type="match status" value="1"/>
</dbReference>
<feature type="transmembrane region" description="Helical" evidence="10">
    <location>
        <begin position="59"/>
        <end position="79"/>
    </location>
</feature>
<evidence type="ECO:0000256" key="2">
    <source>
        <dbReference type="ARBA" id="ARBA00022475"/>
    </source>
</evidence>
<accession>A0A5J4NTA1</accession>
<evidence type="ECO:0000256" key="1">
    <source>
        <dbReference type="ARBA" id="ARBA00004651"/>
    </source>
</evidence>
<dbReference type="SUPFAM" id="SSF81321">
    <property type="entry name" value="Family A G protein-coupled receptor-like"/>
    <property type="match status" value="1"/>
</dbReference>
<evidence type="ECO:0000259" key="11">
    <source>
        <dbReference type="PROSITE" id="PS50262"/>
    </source>
</evidence>
<evidence type="ECO:0000256" key="9">
    <source>
        <dbReference type="ARBA" id="ARBA00023224"/>
    </source>
</evidence>
<keyword evidence="5" id="KW-0297">G-protein coupled receptor</keyword>
<dbReference type="PROSITE" id="PS50262">
    <property type="entry name" value="G_PROTEIN_RECEP_F1_2"/>
    <property type="match status" value="1"/>
</dbReference>
<dbReference type="GO" id="GO:0005886">
    <property type="term" value="C:plasma membrane"/>
    <property type="evidence" value="ECO:0007669"/>
    <property type="project" value="UniProtKB-SubCell"/>
</dbReference>
<dbReference type="InterPro" id="IPR017452">
    <property type="entry name" value="GPCR_Rhodpsn_7TM"/>
</dbReference>
<evidence type="ECO:0000256" key="3">
    <source>
        <dbReference type="ARBA" id="ARBA00022692"/>
    </source>
</evidence>
<dbReference type="Gene3D" id="1.20.1070.10">
    <property type="entry name" value="Rhodopsin 7-helix transmembrane proteins"/>
    <property type="match status" value="1"/>
</dbReference>
<organism evidence="12 13">
    <name type="scientific">Paragonimus westermani</name>
    <dbReference type="NCBI Taxonomy" id="34504"/>
    <lineage>
        <taxon>Eukaryota</taxon>
        <taxon>Metazoa</taxon>
        <taxon>Spiralia</taxon>
        <taxon>Lophotrochozoa</taxon>
        <taxon>Platyhelminthes</taxon>
        <taxon>Trematoda</taxon>
        <taxon>Digenea</taxon>
        <taxon>Plagiorchiida</taxon>
        <taxon>Troglotremata</taxon>
        <taxon>Troglotrematidae</taxon>
        <taxon>Paragonimus</taxon>
    </lineage>
</organism>
<dbReference type="GO" id="GO:0043410">
    <property type="term" value="P:positive regulation of MAPK cascade"/>
    <property type="evidence" value="ECO:0007669"/>
    <property type="project" value="TreeGrafter"/>
</dbReference>
<evidence type="ECO:0000313" key="12">
    <source>
        <dbReference type="EMBL" id="KAA3678741.1"/>
    </source>
</evidence>
<dbReference type="PANTHER" id="PTHR24248">
    <property type="entry name" value="ADRENERGIC RECEPTOR-RELATED G-PROTEIN COUPLED RECEPTOR"/>
    <property type="match status" value="1"/>
</dbReference>